<organism evidence="2 3">
    <name type="scientific">Limnohabitans curvus</name>
    <dbReference type="NCBI Taxonomy" id="323423"/>
    <lineage>
        <taxon>Bacteria</taxon>
        <taxon>Pseudomonadati</taxon>
        <taxon>Pseudomonadota</taxon>
        <taxon>Betaproteobacteria</taxon>
        <taxon>Burkholderiales</taxon>
        <taxon>Comamonadaceae</taxon>
        <taxon>Limnohabitans</taxon>
    </lineage>
</organism>
<protein>
    <recommendedName>
        <fullName evidence="1">DUF5666 domain-containing protein</fullName>
    </recommendedName>
</protein>
<evidence type="ECO:0000313" key="3">
    <source>
        <dbReference type="Proteomes" id="UP000251341"/>
    </source>
</evidence>
<evidence type="ECO:0000313" key="2">
    <source>
        <dbReference type="EMBL" id="PUE60163.1"/>
    </source>
</evidence>
<accession>A0A315ER02</accession>
<dbReference type="AlphaFoldDB" id="A0A315ER02"/>
<dbReference type="Proteomes" id="UP000251341">
    <property type="component" value="Unassembled WGS sequence"/>
</dbReference>
<keyword evidence="3" id="KW-1185">Reference proteome</keyword>
<comment type="caution">
    <text evidence="2">The sequence shown here is derived from an EMBL/GenBank/DDBJ whole genome shotgun (WGS) entry which is preliminary data.</text>
</comment>
<feature type="domain" description="DUF5666" evidence="1">
    <location>
        <begin position="275"/>
        <end position="328"/>
    </location>
</feature>
<dbReference type="EMBL" id="NESP01000001">
    <property type="protein sequence ID" value="PUE60163.1"/>
    <property type="molecule type" value="Genomic_DNA"/>
</dbReference>
<feature type="domain" description="DUF5666" evidence="1">
    <location>
        <begin position="122"/>
        <end position="183"/>
    </location>
</feature>
<dbReference type="InterPro" id="IPR043724">
    <property type="entry name" value="DUF5666"/>
</dbReference>
<name>A0A315ER02_9BURK</name>
<evidence type="ECO:0000259" key="1">
    <source>
        <dbReference type="Pfam" id="PF18914"/>
    </source>
</evidence>
<dbReference type="Pfam" id="PF18914">
    <property type="entry name" value="DUF5666"/>
    <property type="match status" value="4"/>
</dbReference>
<dbReference type="RefSeq" id="WP_108402502.1">
    <property type="nucleotide sequence ID" value="NZ_NESP01000001.1"/>
</dbReference>
<proteinExistence type="predicted"/>
<gene>
    <name evidence="2" type="ORF">B9Z44_11640</name>
</gene>
<feature type="domain" description="DUF5666" evidence="1">
    <location>
        <begin position="343"/>
        <end position="398"/>
    </location>
</feature>
<sequence>MRSIQPNATLTRRTILLGMVGSVAQLTGCGGGGSDVAGLSSGGTGSFTSGTISGLGSIIVNGIRYNDDSASLISRDDGSAFGDTLKVGMVVSIEGSPVTAAATTTGIATATAYRISCGSEWEGPVSSVGTTSFDMLGLTVDVLATTVFEGAATQLTGLTSLHFVEVHGYVDQTTGRLQASRVEVSTTAPTHYKLSGVVNSFDAGNRTFKLGAGTQFSNQISWDNSTLIPTTWSDGVFVRVKMAAATPLRATQIRLLTSPLTQLSAEDDRDAEIHGFVSTFVSIANFTVNGIPVDASTARISGGTVALGVRVEIHGSISNGVLMATKVETPSNTDVATRKFEFHGTVSALNATAQRFVLHGLTFKYDTATSIQGVVMADGVRIEIKATRSSGAWLATEIRADD</sequence>
<feature type="domain" description="DUF5666" evidence="1">
    <location>
        <begin position="50"/>
        <end position="97"/>
    </location>
</feature>
<reference evidence="2 3" key="1">
    <citation type="submission" date="2017-04" db="EMBL/GenBank/DDBJ databases">
        <title>Unexpected and diverse lifestyles within the genus Limnohabitans.</title>
        <authorList>
            <person name="Kasalicky V."/>
            <person name="Mehrshad M."/>
            <person name="Andrei S.-A."/>
            <person name="Salcher M."/>
            <person name="Kratochvilova H."/>
            <person name="Simek K."/>
            <person name="Ghai R."/>
        </authorList>
    </citation>
    <scope>NUCLEOTIDE SEQUENCE [LARGE SCALE GENOMIC DNA]</scope>
    <source>
        <strain evidence="2 3">MWH-C5</strain>
    </source>
</reference>